<feature type="domain" description="Colicin E3-like ribonuclease" evidence="1">
    <location>
        <begin position="26"/>
        <end position="77"/>
    </location>
</feature>
<name>A0ABU2PZH6_9ACTN</name>
<dbReference type="InterPro" id="IPR009105">
    <property type="entry name" value="Colicin_E3_ribonuclease"/>
</dbReference>
<dbReference type="RefSeq" id="WP_199577560.1">
    <property type="nucleotide sequence ID" value="NZ_JAVRFA010000034.1"/>
</dbReference>
<dbReference type="SUPFAM" id="SSF63840">
    <property type="entry name" value="Ribonuclease domain of colicin E3"/>
    <property type="match status" value="1"/>
</dbReference>
<dbReference type="InterPro" id="IPR036725">
    <property type="entry name" value="ColE3_ribonuclease_sf"/>
</dbReference>
<accession>A0ABU2PZH6</accession>
<evidence type="ECO:0000313" key="3">
    <source>
        <dbReference type="Proteomes" id="UP001183881"/>
    </source>
</evidence>
<gene>
    <name evidence="2" type="ORF">RM705_23225</name>
</gene>
<organism evidence="2 3">
    <name type="scientific">Streptomyces edwardsiae</name>
    <dbReference type="NCBI Taxonomy" id="3075527"/>
    <lineage>
        <taxon>Bacteria</taxon>
        <taxon>Bacillati</taxon>
        <taxon>Actinomycetota</taxon>
        <taxon>Actinomycetes</taxon>
        <taxon>Kitasatosporales</taxon>
        <taxon>Streptomycetaceae</taxon>
        <taxon>Streptomyces</taxon>
    </lineage>
</organism>
<dbReference type="EMBL" id="JAVRFA010000034">
    <property type="protein sequence ID" value="MDT0397581.1"/>
    <property type="molecule type" value="Genomic_DNA"/>
</dbReference>
<comment type="caution">
    <text evidence="2">The sequence shown here is derived from an EMBL/GenBank/DDBJ whole genome shotgun (WGS) entry which is preliminary data.</text>
</comment>
<reference evidence="3" key="1">
    <citation type="submission" date="2023-07" db="EMBL/GenBank/DDBJ databases">
        <title>30 novel species of actinomycetes from the DSMZ collection.</title>
        <authorList>
            <person name="Nouioui I."/>
        </authorList>
    </citation>
    <scope>NUCLEOTIDE SEQUENCE [LARGE SCALE GENOMIC DNA]</scope>
    <source>
        <strain evidence="3">DSM 41636</strain>
    </source>
</reference>
<sequence>MVYTPMPANCFLRDPRYRKEYKYGEERWVDQVSGLIYTWDGEHGGEVEVFSKRGRHRGVVDAITGAYIKDPVNGRRISV</sequence>
<keyword evidence="3" id="KW-1185">Reference proteome</keyword>
<protein>
    <submittedName>
        <fullName evidence="2">Colicin E3/pyocin S6 family cytotoxin</fullName>
    </submittedName>
</protein>
<dbReference type="Pfam" id="PF09000">
    <property type="entry name" value="Cytotoxic"/>
    <property type="match status" value="1"/>
</dbReference>
<proteinExistence type="predicted"/>
<dbReference type="Gene3D" id="3.10.380.10">
    <property type="entry name" value="Colicin E3-like ribonuclease domain"/>
    <property type="match status" value="1"/>
</dbReference>
<dbReference type="Proteomes" id="UP001183881">
    <property type="component" value="Unassembled WGS sequence"/>
</dbReference>
<evidence type="ECO:0000313" key="2">
    <source>
        <dbReference type="EMBL" id="MDT0397581.1"/>
    </source>
</evidence>
<evidence type="ECO:0000259" key="1">
    <source>
        <dbReference type="Pfam" id="PF09000"/>
    </source>
</evidence>